<name>A0AAV7HII0_DENCH</name>
<dbReference type="Proteomes" id="UP000775213">
    <property type="component" value="Unassembled WGS sequence"/>
</dbReference>
<gene>
    <name evidence="1" type="ORF">IEQ34_004541</name>
</gene>
<protein>
    <submittedName>
        <fullName evidence="1">Uncharacterized protein</fullName>
    </submittedName>
</protein>
<evidence type="ECO:0000313" key="2">
    <source>
        <dbReference type="Proteomes" id="UP000775213"/>
    </source>
</evidence>
<keyword evidence="2" id="KW-1185">Reference proteome</keyword>
<dbReference type="EMBL" id="JAGFBR010000005">
    <property type="protein sequence ID" value="KAH0467303.1"/>
    <property type="molecule type" value="Genomic_DNA"/>
</dbReference>
<accession>A0AAV7HII0</accession>
<organism evidence="1 2">
    <name type="scientific">Dendrobium chrysotoxum</name>
    <name type="common">Orchid</name>
    <dbReference type="NCBI Taxonomy" id="161865"/>
    <lineage>
        <taxon>Eukaryota</taxon>
        <taxon>Viridiplantae</taxon>
        <taxon>Streptophyta</taxon>
        <taxon>Embryophyta</taxon>
        <taxon>Tracheophyta</taxon>
        <taxon>Spermatophyta</taxon>
        <taxon>Magnoliopsida</taxon>
        <taxon>Liliopsida</taxon>
        <taxon>Asparagales</taxon>
        <taxon>Orchidaceae</taxon>
        <taxon>Epidendroideae</taxon>
        <taxon>Malaxideae</taxon>
        <taxon>Dendrobiinae</taxon>
        <taxon>Dendrobium</taxon>
    </lineage>
</organism>
<comment type="caution">
    <text evidence="1">The sequence shown here is derived from an EMBL/GenBank/DDBJ whole genome shotgun (WGS) entry which is preliminary data.</text>
</comment>
<evidence type="ECO:0000313" key="1">
    <source>
        <dbReference type="EMBL" id="KAH0467303.1"/>
    </source>
</evidence>
<sequence length="170" mass="19347">MGPRCGAYNEAGNHLKILSSAFVSSRQTAYTRFHKRGGKGTRCDTYDEAATVEPRGELYSWTSTDASVNYNTGAHPKHNILEFKFQFVSHNLLLMCFQRTVKCGVAVTVGLNSNWFHVIYKRRRVRGIVFEKTTRQGGKGKKKVEADWTIFVSLHVRLARIVSFDLKRIC</sequence>
<reference evidence="1 2" key="1">
    <citation type="journal article" date="2021" name="Hortic Res">
        <title>Chromosome-scale assembly of the Dendrobium chrysotoxum genome enhances the understanding of orchid evolution.</title>
        <authorList>
            <person name="Zhang Y."/>
            <person name="Zhang G.Q."/>
            <person name="Zhang D."/>
            <person name="Liu X.D."/>
            <person name="Xu X.Y."/>
            <person name="Sun W.H."/>
            <person name="Yu X."/>
            <person name="Zhu X."/>
            <person name="Wang Z.W."/>
            <person name="Zhao X."/>
            <person name="Zhong W.Y."/>
            <person name="Chen H."/>
            <person name="Yin W.L."/>
            <person name="Huang T."/>
            <person name="Niu S.C."/>
            <person name="Liu Z.J."/>
        </authorList>
    </citation>
    <scope>NUCLEOTIDE SEQUENCE [LARGE SCALE GENOMIC DNA]</scope>
    <source>
        <strain evidence="1">Lindl</strain>
    </source>
</reference>
<dbReference type="AlphaFoldDB" id="A0AAV7HII0"/>
<proteinExistence type="predicted"/>